<reference evidence="2" key="1">
    <citation type="submission" date="2016-10" db="EMBL/GenBank/DDBJ databases">
        <authorList>
            <person name="Varghese N."/>
            <person name="Submissions S."/>
        </authorList>
    </citation>
    <scope>NUCLEOTIDE SEQUENCE [LARGE SCALE GENOMIC DNA]</scope>
    <source>
        <strain evidence="2">LMG 24000</strain>
    </source>
</reference>
<gene>
    <name evidence="1" type="ORF">SAMN05192564_108105</name>
</gene>
<sequence>MTEFDFRFHQGTLPLLISIPHLGTEIPEPVQSQLTDAASDLADTDWHLDKLYEFARSSGASVLGARYSRYVIDLNRPASGESLYPGQTTTALCPTETFRGEPLYRAGTEPDAEALSFRLKTYWTPYHTKLREELDRLKARFGVVLLWEAHSIASVLPRLFEGKLPDLNIGTNSGKSCAPRILDSVTQTLDEQPFTWVANGRFKGGYITREYGRPEQGVHAIQLEMCQSTYMNETAPFDYRPDLASRVAPVVERMVTAAVDAMLALPV</sequence>
<organism evidence="1 2">
    <name type="scientific">Paraburkholderia sartisoli</name>
    <dbReference type="NCBI Taxonomy" id="83784"/>
    <lineage>
        <taxon>Bacteria</taxon>
        <taxon>Pseudomonadati</taxon>
        <taxon>Pseudomonadota</taxon>
        <taxon>Betaproteobacteria</taxon>
        <taxon>Burkholderiales</taxon>
        <taxon>Burkholderiaceae</taxon>
        <taxon>Paraburkholderia</taxon>
    </lineage>
</organism>
<dbReference type="OrthoDB" id="8716700at2"/>
<dbReference type="NCBIfam" id="TIGR02017">
    <property type="entry name" value="hutG_amidohyd"/>
    <property type="match status" value="1"/>
</dbReference>
<accession>A0A1H4HF39</accession>
<dbReference type="AlphaFoldDB" id="A0A1H4HF39"/>
<dbReference type="RefSeq" id="WP_090536559.1">
    <property type="nucleotide sequence ID" value="NZ_FNRQ01000008.1"/>
</dbReference>
<dbReference type="InterPro" id="IPR010247">
    <property type="entry name" value="HutG_amidohyd"/>
</dbReference>
<evidence type="ECO:0000313" key="2">
    <source>
        <dbReference type="Proteomes" id="UP000198638"/>
    </source>
</evidence>
<dbReference type="EMBL" id="FNRQ01000008">
    <property type="protein sequence ID" value="SEB19658.1"/>
    <property type="molecule type" value="Genomic_DNA"/>
</dbReference>
<dbReference type="InterPro" id="IPR007709">
    <property type="entry name" value="N-FG_amidohydro"/>
</dbReference>
<dbReference type="STRING" id="83784.SAMN05192564_108105"/>
<keyword evidence="2" id="KW-1185">Reference proteome</keyword>
<dbReference type="Gene3D" id="3.40.630.40">
    <property type="entry name" value="Zn-dependent exopeptidases"/>
    <property type="match status" value="1"/>
</dbReference>
<evidence type="ECO:0000313" key="1">
    <source>
        <dbReference type="EMBL" id="SEB19658.1"/>
    </source>
</evidence>
<dbReference type="Proteomes" id="UP000198638">
    <property type="component" value="Unassembled WGS sequence"/>
</dbReference>
<dbReference type="Pfam" id="PF05013">
    <property type="entry name" value="FGase"/>
    <property type="match status" value="1"/>
</dbReference>
<proteinExistence type="predicted"/>
<protein>
    <submittedName>
        <fullName evidence="1">N-formylglutamate deformylase</fullName>
    </submittedName>
</protein>
<dbReference type="SUPFAM" id="SSF53187">
    <property type="entry name" value="Zn-dependent exopeptidases"/>
    <property type="match status" value="1"/>
</dbReference>
<name>A0A1H4HF39_9BURK</name>